<dbReference type="EMBL" id="RZGZ01000001">
    <property type="protein sequence ID" value="RUR03586.1"/>
    <property type="molecule type" value="Genomic_DNA"/>
</dbReference>
<evidence type="ECO:0000256" key="1">
    <source>
        <dbReference type="ARBA" id="ARBA00006499"/>
    </source>
</evidence>
<name>A0A3S1CUN4_9MICO</name>
<dbReference type="PANTHER" id="PTHR10655">
    <property type="entry name" value="LYSOPHOSPHOLIPASE-RELATED"/>
    <property type="match status" value="1"/>
</dbReference>
<comment type="similarity">
    <text evidence="1">Belongs to the AB hydrolase superfamily. AB hydrolase 2 family.</text>
</comment>
<proteinExistence type="inferred from homology"/>
<dbReference type="SUPFAM" id="SSF53474">
    <property type="entry name" value="alpha/beta-Hydrolases"/>
    <property type="match status" value="1"/>
</dbReference>
<evidence type="ECO:0000259" key="3">
    <source>
        <dbReference type="Pfam" id="PF02230"/>
    </source>
</evidence>
<dbReference type="OrthoDB" id="9780848at2"/>
<accession>A0A3S1CUN4</accession>
<dbReference type="Gene3D" id="3.40.50.1820">
    <property type="entry name" value="alpha/beta hydrolase"/>
    <property type="match status" value="1"/>
</dbReference>
<reference evidence="4 5" key="1">
    <citation type="submission" date="2018-12" db="EMBL/GenBank/DDBJ databases">
        <authorList>
            <person name="Li F."/>
        </authorList>
    </citation>
    <scope>NUCLEOTIDE SEQUENCE [LARGE SCALE GENOMIC DNA]</scope>
    <source>
        <strain evidence="4 5">EGI 6500705</strain>
    </source>
</reference>
<dbReference type="InterPro" id="IPR050565">
    <property type="entry name" value="LYPA1-2/EST-like"/>
</dbReference>
<evidence type="ECO:0000313" key="5">
    <source>
        <dbReference type="Proteomes" id="UP000274909"/>
    </source>
</evidence>
<organism evidence="4 5">
    <name type="scientific">Labedella endophytica</name>
    <dbReference type="NCBI Taxonomy" id="1523160"/>
    <lineage>
        <taxon>Bacteria</taxon>
        <taxon>Bacillati</taxon>
        <taxon>Actinomycetota</taxon>
        <taxon>Actinomycetes</taxon>
        <taxon>Micrococcales</taxon>
        <taxon>Microbacteriaceae</taxon>
        <taxon>Labedella</taxon>
    </lineage>
</organism>
<dbReference type="RefSeq" id="WP_127047127.1">
    <property type="nucleotide sequence ID" value="NZ_RZGZ01000001.1"/>
</dbReference>
<dbReference type="InterPro" id="IPR003140">
    <property type="entry name" value="PLipase/COase/thioEstase"/>
</dbReference>
<evidence type="ECO:0000256" key="2">
    <source>
        <dbReference type="ARBA" id="ARBA00022801"/>
    </source>
</evidence>
<feature type="domain" description="Phospholipase/carboxylesterase/thioesterase" evidence="3">
    <location>
        <begin position="23"/>
        <end position="210"/>
    </location>
</feature>
<dbReference type="GO" id="GO:0016787">
    <property type="term" value="F:hydrolase activity"/>
    <property type="evidence" value="ECO:0007669"/>
    <property type="project" value="UniProtKB-KW"/>
</dbReference>
<protein>
    <submittedName>
        <fullName evidence="4">Phospholipase</fullName>
    </submittedName>
</protein>
<dbReference type="InterPro" id="IPR029058">
    <property type="entry name" value="AB_hydrolase_fold"/>
</dbReference>
<keyword evidence="5" id="KW-1185">Reference proteome</keyword>
<comment type="caution">
    <text evidence="4">The sequence shown here is derived from an EMBL/GenBank/DDBJ whole genome shotgun (WGS) entry which is preliminary data.</text>
</comment>
<evidence type="ECO:0000313" key="4">
    <source>
        <dbReference type="EMBL" id="RUR03586.1"/>
    </source>
</evidence>
<dbReference type="PANTHER" id="PTHR10655:SF17">
    <property type="entry name" value="LYSOPHOSPHOLIPASE-LIKE PROTEIN 1"/>
    <property type="match status" value="1"/>
</dbReference>
<keyword evidence="2" id="KW-0378">Hydrolase</keyword>
<dbReference type="AlphaFoldDB" id="A0A3S1CUN4"/>
<gene>
    <name evidence="4" type="ORF">ELQ94_03400</name>
</gene>
<dbReference type="Proteomes" id="UP000274909">
    <property type="component" value="Unassembled WGS sequence"/>
</dbReference>
<dbReference type="Pfam" id="PF02230">
    <property type="entry name" value="Abhydrolase_2"/>
    <property type="match status" value="1"/>
</dbReference>
<sequence length="213" mass="22281">MSDIAIDDDAILWSAGPADRVGRPLLVLLHGYGSTESDLFQVGTSLPLEPVIASLRAPLSAGWPLVGWAWYPLQGDFLPVASEVDAAAHAVLDWIDRLEVPPTSIGLLGFSQGGSVVLQLLRAAPDRFAYGVTLAGFVATREHAGDAALAEAAPPVFWGRGTHDTVIPAAAVQLTGEWLPAHSTLTGRIYEGLGHAVSAQALADVSAFITRSA</sequence>